<dbReference type="InterPro" id="IPR027417">
    <property type="entry name" value="P-loop_NTPase"/>
</dbReference>
<dbReference type="GO" id="GO:0016887">
    <property type="term" value="F:ATP hydrolysis activity"/>
    <property type="evidence" value="ECO:0007669"/>
    <property type="project" value="InterPro"/>
</dbReference>
<name>A0A1G2BN28_9BACT</name>
<evidence type="ECO:0000313" key="9">
    <source>
        <dbReference type="Proteomes" id="UP000177817"/>
    </source>
</evidence>
<dbReference type="InterPro" id="IPR036628">
    <property type="entry name" value="Clp_N_dom_sf"/>
</dbReference>
<reference evidence="8 9" key="1">
    <citation type="journal article" date="2016" name="Nat. Commun.">
        <title>Thousands of microbial genomes shed light on interconnected biogeochemical processes in an aquifer system.</title>
        <authorList>
            <person name="Anantharaman K."/>
            <person name="Brown C.T."/>
            <person name="Hug L.A."/>
            <person name="Sharon I."/>
            <person name="Castelle C.J."/>
            <person name="Probst A.J."/>
            <person name="Thomas B.C."/>
            <person name="Singh A."/>
            <person name="Wilkins M.J."/>
            <person name="Karaoz U."/>
            <person name="Brodie E.L."/>
            <person name="Williams K.H."/>
            <person name="Hubbard S.S."/>
            <person name="Banfield J.F."/>
        </authorList>
    </citation>
    <scope>NUCLEOTIDE SEQUENCE [LARGE SCALE GENOMIC DNA]</scope>
</reference>
<dbReference type="SUPFAM" id="SSF81923">
    <property type="entry name" value="Double Clp-N motif"/>
    <property type="match status" value="1"/>
</dbReference>
<dbReference type="Pfam" id="PF10431">
    <property type="entry name" value="ClpB_D2-small"/>
    <property type="match status" value="1"/>
</dbReference>
<keyword evidence="4" id="KW-0143">Chaperone</keyword>
<proteinExistence type="predicted"/>
<dbReference type="PANTHER" id="PTHR11638:SF18">
    <property type="entry name" value="HEAT SHOCK PROTEIN 104"/>
    <property type="match status" value="1"/>
</dbReference>
<dbReference type="InterPro" id="IPR019489">
    <property type="entry name" value="Clp_ATPase_C"/>
</dbReference>
<dbReference type="CDD" id="cd00009">
    <property type="entry name" value="AAA"/>
    <property type="match status" value="1"/>
</dbReference>
<evidence type="ECO:0000256" key="3">
    <source>
        <dbReference type="ARBA" id="ARBA00022840"/>
    </source>
</evidence>
<dbReference type="SMART" id="SM01086">
    <property type="entry name" value="ClpB_D2-small"/>
    <property type="match status" value="1"/>
</dbReference>
<feature type="coiled-coil region" evidence="6">
    <location>
        <begin position="432"/>
        <end position="488"/>
    </location>
</feature>
<dbReference type="GO" id="GO:0034605">
    <property type="term" value="P:cellular response to heat"/>
    <property type="evidence" value="ECO:0007669"/>
    <property type="project" value="TreeGrafter"/>
</dbReference>
<dbReference type="FunFam" id="3.40.50.300:FF:000010">
    <property type="entry name" value="Chaperone clpB 1, putative"/>
    <property type="match status" value="1"/>
</dbReference>
<dbReference type="InterPro" id="IPR041546">
    <property type="entry name" value="ClpA/ClpB_AAA_lid"/>
</dbReference>
<dbReference type="InterPro" id="IPR004176">
    <property type="entry name" value="Clp_R_N"/>
</dbReference>
<dbReference type="Gene3D" id="4.10.860.10">
    <property type="entry name" value="UVR domain"/>
    <property type="match status" value="1"/>
</dbReference>
<keyword evidence="2" id="KW-0547">Nucleotide-binding</keyword>
<evidence type="ECO:0000256" key="2">
    <source>
        <dbReference type="ARBA" id="ARBA00022741"/>
    </source>
</evidence>
<dbReference type="PRINTS" id="PR00300">
    <property type="entry name" value="CLPPROTEASEA"/>
</dbReference>
<evidence type="ECO:0000313" key="8">
    <source>
        <dbReference type="EMBL" id="OGY90511.1"/>
    </source>
</evidence>
<evidence type="ECO:0000256" key="1">
    <source>
        <dbReference type="ARBA" id="ARBA00022737"/>
    </source>
</evidence>
<dbReference type="GO" id="GO:0005737">
    <property type="term" value="C:cytoplasm"/>
    <property type="evidence" value="ECO:0007669"/>
    <property type="project" value="TreeGrafter"/>
</dbReference>
<dbReference type="InterPro" id="IPR003593">
    <property type="entry name" value="AAA+_ATPase"/>
</dbReference>
<dbReference type="Proteomes" id="UP000177817">
    <property type="component" value="Unassembled WGS sequence"/>
</dbReference>
<accession>A0A1G2BN28</accession>
<dbReference type="PANTHER" id="PTHR11638">
    <property type="entry name" value="ATP-DEPENDENT CLP PROTEASE"/>
    <property type="match status" value="1"/>
</dbReference>
<dbReference type="Pfam" id="PF17871">
    <property type="entry name" value="AAA_lid_9"/>
    <property type="match status" value="1"/>
</dbReference>
<sequence length="833" mass="94640">MNDNVLDRFTSHFKKILIQAQNIAWQEESSAIEPVHLFEAMLQQQGCIGIEIMQKQNVSLKNVSFRSPERLNINLRTTRTMDVWNLPQPSGRSQRIIEIAVKTSYEYRHRYVGSEHLLMGIVRVPDPKIRTIFTNHQVNTVSLIEQLEVVLRGTSRFNNMKPESPDKHEHDHDIDALMDEEQSASTLELFTTNLTNEKIQKNIDPVIGRKNEINRLIQILSRRTKNNPILIGDPGVGKTAIIEGLAKKILQGDVPDVLMDKRILTLDLSAVVAGTMYRGEFENRLKQIIDEVKQDESVILFIDEIHNIIGTGSSSGSLDAANILKPALARGQLRCIGATTYEEYKKYIETDKALERRFQVIMVDEANEKETMEILHGIKENYEKFHNVSITEDALRAAISLSQRYIPDKKMPDKAIDLIDEAASQLKIGQKFSAQTRRIKELERNIKAIQETKRTFIMNENYTQALNLKDQEDIILQELNDLKQLKAKSNEKPYGIITDHDIAVVVSQTTNVPLAEIIATEQKQLAKLEQYLSRHLYGQQEAIRLVAEAIRRSRAGLSDPRRPLGSFMFLGPSGVGKTEMARLLSRYLFNREDALIRIDMSEFAERFNVSKLIGAPAGYIGYKEGNILTDSVRKKPYSVVLFDEIEKAHPDVFNLLLPVLEDGYLTDATGKRVNFKNTIIIMTSNVGLREFTMQAQVGFALDENKLLSDFAALKDQINRALKDQFRPEFLNRLDSIVIFQPLTETIAKKIILRELQLVQQRLLSSRQLEMTFDPAAVTALVKHFRPQEGARSLKRAVEHYVVNPLAGNLISGGLAKKLPIRVTVKNSEIVFAK</sequence>
<evidence type="ECO:0000256" key="5">
    <source>
        <dbReference type="PROSITE-ProRule" id="PRU01251"/>
    </source>
</evidence>
<dbReference type="PROSITE" id="PS51903">
    <property type="entry name" value="CLP_R"/>
    <property type="match status" value="1"/>
</dbReference>
<dbReference type="AlphaFoldDB" id="A0A1G2BN28"/>
<comment type="caution">
    <text evidence="8">The sequence shown here is derived from an EMBL/GenBank/DDBJ whole genome shotgun (WGS) entry which is preliminary data.</text>
</comment>
<dbReference type="InterPro" id="IPR001270">
    <property type="entry name" value="ClpA/B"/>
</dbReference>
<dbReference type="Pfam" id="PF07724">
    <property type="entry name" value="AAA_2"/>
    <property type="match status" value="1"/>
</dbReference>
<dbReference type="InterPro" id="IPR050130">
    <property type="entry name" value="ClpA_ClpB"/>
</dbReference>
<evidence type="ECO:0000256" key="4">
    <source>
        <dbReference type="ARBA" id="ARBA00023186"/>
    </source>
</evidence>
<dbReference type="EMBL" id="MHKK01000009">
    <property type="protein sequence ID" value="OGY90511.1"/>
    <property type="molecule type" value="Genomic_DNA"/>
</dbReference>
<dbReference type="Pfam" id="PF00004">
    <property type="entry name" value="AAA"/>
    <property type="match status" value="1"/>
</dbReference>
<dbReference type="Gene3D" id="1.10.1780.10">
    <property type="entry name" value="Clp, N-terminal domain"/>
    <property type="match status" value="1"/>
</dbReference>
<organism evidence="8 9">
    <name type="scientific">Candidatus Komeilibacteria bacterium RIFCSPHIGHO2_01_FULL_52_14</name>
    <dbReference type="NCBI Taxonomy" id="1798549"/>
    <lineage>
        <taxon>Bacteria</taxon>
        <taxon>Candidatus Komeiliibacteriota</taxon>
    </lineage>
</organism>
<dbReference type="Pfam" id="PF02861">
    <property type="entry name" value="Clp_N"/>
    <property type="match status" value="1"/>
</dbReference>
<keyword evidence="6" id="KW-0175">Coiled coil</keyword>
<dbReference type="Gene3D" id="1.10.8.60">
    <property type="match status" value="2"/>
</dbReference>
<dbReference type="CDD" id="cd19499">
    <property type="entry name" value="RecA-like_ClpB_Hsp104-like"/>
    <property type="match status" value="1"/>
</dbReference>
<keyword evidence="3" id="KW-0067">ATP-binding</keyword>
<feature type="domain" description="Clp R" evidence="7">
    <location>
        <begin position="6"/>
        <end position="154"/>
    </location>
</feature>
<keyword evidence="1 5" id="KW-0677">Repeat</keyword>
<evidence type="ECO:0000256" key="6">
    <source>
        <dbReference type="SAM" id="Coils"/>
    </source>
</evidence>
<dbReference type="FunFam" id="3.40.50.300:FF:000025">
    <property type="entry name" value="ATP-dependent Clp protease subunit"/>
    <property type="match status" value="1"/>
</dbReference>
<dbReference type="InterPro" id="IPR018368">
    <property type="entry name" value="ClpA/B_CS1"/>
</dbReference>
<evidence type="ECO:0000259" key="7">
    <source>
        <dbReference type="PROSITE" id="PS51903"/>
    </source>
</evidence>
<dbReference type="GO" id="GO:0005524">
    <property type="term" value="F:ATP binding"/>
    <property type="evidence" value="ECO:0007669"/>
    <property type="project" value="UniProtKB-KW"/>
</dbReference>
<dbReference type="SMART" id="SM00382">
    <property type="entry name" value="AAA"/>
    <property type="match status" value="2"/>
</dbReference>
<dbReference type="PROSITE" id="PS00870">
    <property type="entry name" value="CLPAB_1"/>
    <property type="match status" value="1"/>
</dbReference>
<gene>
    <name evidence="8" type="ORF">A2677_00090</name>
</gene>
<dbReference type="Gene3D" id="3.40.50.300">
    <property type="entry name" value="P-loop containing nucleotide triphosphate hydrolases"/>
    <property type="match status" value="2"/>
</dbReference>
<dbReference type="InterPro" id="IPR003959">
    <property type="entry name" value="ATPase_AAA_core"/>
</dbReference>
<dbReference type="SUPFAM" id="SSF52540">
    <property type="entry name" value="P-loop containing nucleoside triphosphate hydrolases"/>
    <property type="match status" value="2"/>
</dbReference>
<protein>
    <recommendedName>
        <fullName evidence="7">Clp R domain-containing protein</fullName>
    </recommendedName>
</protein>